<comment type="caution">
    <text evidence="1">The sequence shown here is derived from an EMBL/GenBank/DDBJ whole genome shotgun (WGS) entry which is preliminary data.</text>
</comment>
<accession>A0ACC3NM71</accession>
<sequence length="117" mass="13013">MAFERRAGAPDRDTLTSTPTSAHTQTHEDDRQPATAEAAKMPPLAQVLETYELLEAIIANLPISHIFVVERVSKTWNAVILRSGKLQQLTFRRPAGDVRTPCELRVGRRNHGSTVAR</sequence>
<evidence type="ECO:0000313" key="2">
    <source>
        <dbReference type="Proteomes" id="UP001281147"/>
    </source>
</evidence>
<protein>
    <submittedName>
        <fullName evidence="1">Uncharacterized protein</fullName>
    </submittedName>
</protein>
<reference evidence="1" key="1">
    <citation type="submission" date="2023-07" db="EMBL/GenBank/DDBJ databases">
        <title>Black Yeasts Isolated from many extreme environments.</title>
        <authorList>
            <person name="Coleine C."/>
            <person name="Stajich J.E."/>
            <person name="Selbmann L."/>
        </authorList>
    </citation>
    <scope>NUCLEOTIDE SEQUENCE</scope>
    <source>
        <strain evidence="1">CCFEE 5714</strain>
    </source>
</reference>
<gene>
    <name evidence="1" type="ORF">LTR37_004294</name>
</gene>
<keyword evidence="2" id="KW-1185">Reference proteome</keyword>
<evidence type="ECO:0000313" key="1">
    <source>
        <dbReference type="EMBL" id="KAK3719437.1"/>
    </source>
</evidence>
<dbReference type="EMBL" id="JAUTXU010000026">
    <property type="protein sequence ID" value="KAK3719437.1"/>
    <property type="molecule type" value="Genomic_DNA"/>
</dbReference>
<organism evidence="1 2">
    <name type="scientific">Vermiconidia calcicola</name>
    <dbReference type="NCBI Taxonomy" id="1690605"/>
    <lineage>
        <taxon>Eukaryota</taxon>
        <taxon>Fungi</taxon>
        <taxon>Dikarya</taxon>
        <taxon>Ascomycota</taxon>
        <taxon>Pezizomycotina</taxon>
        <taxon>Dothideomycetes</taxon>
        <taxon>Dothideomycetidae</taxon>
        <taxon>Mycosphaerellales</taxon>
        <taxon>Extremaceae</taxon>
        <taxon>Vermiconidia</taxon>
    </lineage>
</organism>
<proteinExistence type="predicted"/>
<name>A0ACC3NM71_9PEZI</name>
<dbReference type="Proteomes" id="UP001281147">
    <property type="component" value="Unassembled WGS sequence"/>
</dbReference>